<dbReference type="Proteomes" id="UP001596083">
    <property type="component" value="Unassembled WGS sequence"/>
</dbReference>
<name>A0ABW0YVI6_9ACTN</name>
<evidence type="ECO:0000313" key="2">
    <source>
        <dbReference type="EMBL" id="MFC5720606.1"/>
    </source>
</evidence>
<dbReference type="EMBL" id="JBHSPB010000005">
    <property type="protein sequence ID" value="MFC5720606.1"/>
    <property type="molecule type" value="Genomic_DNA"/>
</dbReference>
<feature type="region of interest" description="Disordered" evidence="1">
    <location>
        <begin position="91"/>
        <end position="115"/>
    </location>
</feature>
<comment type="caution">
    <text evidence="2">The sequence shown here is derived from an EMBL/GenBank/DDBJ whole genome shotgun (WGS) entry which is preliminary data.</text>
</comment>
<proteinExistence type="predicted"/>
<gene>
    <name evidence="2" type="ORF">ACFP1Z_10575</name>
</gene>
<sequence>MSESAGTSWLSGPTRTLGAVTSAARRVPGAGVVTGAVDGLLDTVGVVSPRTRRVAAYTGVGVLGAAGVVEWPLAAAGAALIWLTQARPVAKGAAPRGGSSGAPRKRKGAGRGGAG</sequence>
<evidence type="ECO:0000313" key="3">
    <source>
        <dbReference type="Proteomes" id="UP001596083"/>
    </source>
</evidence>
<organism evidence="2 3">
    <name type="scientific">Streptomyces gamaensis</name>
    <dbReference type="NCBI Taxonomy" id="1763542"/>
    <lineage>
        <taxon>Bacteria</taxon>
        <taxon>Bacillati</taxon>
        <taxon>Actinomycetota</taxon>
        <taxon>Actinomycetes</taxon>
        <taxon>Kitasatosporales</taxon>
        <taxon>Streptomycetaceae</taxon>
        <taxon>Streptomyces</taxon>
    </lineage>
</organism>
<evidence type="ECO:0000256" key="1">
    <source>
        <dbReference type="SAM" id="MobiDB-lite"/>
    </source>
</evidence>
<dbReference type="RefSeq" id="WP_390315761.1">
    <property type="nucleotide sequence ID" value="NZ_JBHSPB010000005.1"/>
</dbReference>
<keyword evidence="3" id="KW-1185">Reference proteome</keyword>
<accession>A0ABW0YVI6</accession>
<reference evidence="3" key="1">
    <citation type="journal article" date="2019" name="Int. J. Syst. Evol. Microbiol.">
        <title>The Global Catalogue of Microorganisms (GCM) 10K type strain sequencing project: providing services to taxonomists for standard genome sequencing and annotation.</title>
        <authorList>
            <consortium name="The Broad Institute Genomics Platform"/>
            <consortium name="The Broad Institute Genome Sequencing Center for Infectious Disease"/>
            <person name="Wu L."/>
            <person name="Ma J."/>
        </authorList>
    </citation>
    <scope>NUCLEOTIDE SEQUENCE [LARGE SCALE GENOMIC DNA]</scope>
    <source>
        <strain evidence="3">CGMCC 4.7304</strain>
    </source>
</reference>
<protein>
    <submittedName>
        <fullName evidence="2">Uncharacterized protein</fullName>
    </submittedName>
</protein>